<evidence type="ECO:0000313" key="3">
    <source>
        <dbReference type="Proteomes" id="UP000295304"/>
    </source>
</evidence>
<dbReference type="PANTHER" id="PTHR42899:SF1">
    <property type="entry name" value="SPERMATOGENESIS-ASSOCIATED PROTEIN 20"/>
    <property type="match status" value="1"/>
</dbReference>
<comment type="caution">
    <text evidence="2">The sequence shown here is derived from an EMBL/GenBank/DDBJ whole genome shotgun (WGS) entry which is preliminary data.</text>
</comment>
<dbReference type="SUPFAM" id="SSF52833">
    <property type="entry name" value="Thioredoxin-like"/>
    <property type="match status" value="1"/>
</dbReference>
<dbReference type="SUPFAM" id="SSF48208">
    <property type="entry name" value="Six-hairpin glycosidases"/>
    <property type="match status" value="1"/>
</dbReference>
<dbReference type="CDD" id="cd02955">
    <property type="entry name" value="SSP411"/>
    <property type="match status" value="1"/>
</dbReference>
<evidence type="ECO:0000259" key="1">
    <source>
        <dbReference type="Pfam" id="PF03190"/>
    </source>
</evidence>
<dbReference type="InterPro" id="IPR008928">
    <property type="entry name" value="6-hairpin_glycosidase_sf"/>
</dbReference>
<name>A0A4R3JFH0_9PROT</name>
<dbReference type="Gene3D" id="3.40.30.10">
    <property type="entry name" value="Glutaredoxin"/>
    <property type="match status" value="1"/>
</dbReference>
<dbReference type="InterPro" id="IPR036249">
    <property type="entry name" value="Thioredoxin-like_sf"/>
</dbReference>
<dbReference type="Proteomes" id="UP000295304">
    <property type="component" value="Unassembled WGS sequence"/>
</dbReference>
<dbReference type="PIRSF" id="PIRSF006402">
    <property type="entry name" value="UCP006402_thioredoxin"/>
    <property type="match status" value="1"/>
</dbReference>
<dbReference type="GO" id="GO:0005975">
    <property type="term" value="P:carbohydrate metabolic process"/>
    <property type="evidence" value="ECO:0007669"/>
    <property type="project" value="InterPro"/>
</dbReference>
<protein>
    <recommendedName>
        <fullName evidence="1">Spermatogenesis-associated protein 20-like TRX domain-containing protein</fullName>
    </recommendedName>
</protein>
<accession>A0A4R3JFH0</accession>
<dbReference type="PANTHER" id="PTHR42899">
    <property type="entry name" value="SPERMATOGENESIS-ASSOCIATED PROTEIN 20"/>
    <property type="match status" value="1"/>
</dbReference>
<dbReference type="EMBL" id="SLZW01000001">
    <property type="protein sequence ID" value="TCS64858.1"/>
    <property type="molecule type" value="Genomic_DNA"/>
</dbReference>
<evidence type="ECO:0000313" key="2">
    <source>
        <dbReference type="EMBL" id="TCS64858.1"/>
    </source>
</evidence>
<dbReference type="OrthoDB" id="9762614at2"/>
<dbReference type="RefSeq" id="WP_132937603.1">
    <property type="nucleotide sequence ID" value="NZ_CP119676.1"/>
</dbReference>
<organism evidence="2 3">
    <name type="scientific">Varunaivibrio sulfuroxidans</name>
    <dbReference type="NCBI Taxonomy" id="1773489"/>
    <lineage>
        <taxon>Bacteria</taxon>
        <taxon>Pseudomonadati</taxon>
        <taxon>Pseudomonadota</taxon>
        <taxon>Alphaproteobacteria</taxon>
        <taxon>Rhodospirillales</taxon>
        <taxon>Magnetovibrionaceae</taxon>
        <taxon>Varunaivibrio</taxon>
    </lineage>
</organism>
<sequence>MRDLRRNTLKDQTSPYLRQHAGNPVHWQTWSDKALSRAQKENKPILLSIGYAACHWCHVMAHESFENTDTAAYMNAHFINIKVDREERPDLDTLYQSALAAMGRQGGWPLTMFLTPTGAPFWGGTYFPPEARYGMPAFIDILRSVENSYKNAQDDVQKNAAALTEALYKMSRLGGGGKINEDIIERVATAAVRIVDPVHGGTQGAPKFPQVSFFSFLWDHYLETGSSPLGDSVCTTLDHICLGGIYDHLGGGFARYSTDEIWLAPHFEKMLYDNAQLIEILSTVWLKTQNPTYADRVARTIDWLMSEMRISSPHDPELFAFAGALDADSEGREGQYYIWKSEQIIDLLGPHAPLFMETYDVRPSGNWEGYSILNRLANPATQTPIVEERLEKSRQILLQTRSKRPRPQRDDKILADWNAMTVTALVKAGMIFDREDWVRLGLVVYTFICHEMQEEDTLYHTWTEGSALHQGVLDDYAHLARAALTIYQATGKKSYLDHAVTLVKSAERRFWDSQNGGYFLSDVTARDLIARTKPVFDNAAPSGNGVMLEVLATLYQLTGDNDLRTHADRLIKATIPQDLNALVNMPSMIVGWSILEKGTTLTLARGGRAPKELQHTGKNPEIQTDPMIRAAWTAPLPYGTIMVLGHRDEDALLPHHPAYGKKSLHEKTTAYVCKHGACGLPLTRTDDLRKALAGG</sequence>
<dbReference type="InterPro" id="IPR004879">
    <property type="entry name" value="Ssp411-like_TRX"/>
</dbReference>
<reference evidence="2 3" key="1">
    <citation type="submission" date="2019-03" db="EMBL/GenBank/DDBJ databases">
        <title>Genomic Encyclopedia of Type Strains, Phase IV (KMG-IV): sequencing the most valuable type-strain genomes for metagenomic binning, comparative biology and taxonomic classification.</title>
        <authorList>
            <person name="Goeker M."/>
        </authorList>
    </citation>
    <scope>NUCLEOTIDE SEQUENCE [LARGE SCALE GENOMIC DNA]</scope>
    <source>
        <strain evidence="2 3">DSM 101688</strain>
    </source>
</reference>
<keyword evidence="3" id="KW-1185">Reference proteome</keyword>
<gene>
    <name evidence="2" type="ORF">EDD55_101189</name>
</gene>
<dbReference type="AlphaFoldDB" id="A0A4R3JFH0"/>
<dbReference type="Pfam" id="PF03190">
    <property type="entry name" value="Thioredox_DsbH"/>
    <property type="match status" value="1"/>
</dbReference>
<dbReference type="Gene3D" id="1.50.10.20">
    <property type="match status" value="1"/>
</dbReference>
<proteinExistence type="predicted"/>
<feature type="domain" description="Spermatogenesis-associated protein 20-like TRX" evidence="1">
    <location>
        <begin position="7"/>
        <end position="167"/>
    </location>
</feature>
<dbReference type="InterPro" id="IPR024705">
    <property type="entry name" value="Ssp411"/>
</dbReference>